<evidence type="ECO:0000313" key="5">
    <source>
        <dbReference type="Proteomes" id="UP000318138"/>
    </source>
</evidence>
<evidence type="ECO:0000259" key="3">
    <source>
        <dbReference type="PROSITE" id="PS50043"/>
    </source>
</evidence>
<dbReference type="SMART" id="SM00421">
    <property type="entry name" value="HTH_LUXR"/>
    <property type="match status" value="1"/>
</dbReference>
<dbReference type="InterPro" id="IPR036388">
    <property type="entry name" value="WH-like_DNA-bd_sf"/>
</dbReference>
<dbReference type="AlphaFoldDB" id="A0A859FJ37"/>
<gene>
    <name evidence="4" type="ORF">FLK61_38110</name>
</gene>
<name>A0A859FJ37_9BACI</name>
<dbReference type="Gene3D" id="1.10.10.10">
    <property type="entry name" value="Winged helix-like DNA-binding domain superfamily/Winged helix DNA-binding domain"/>
    <property type="match status" value="1"/>
</dbReference>
<accession>A0A859FJ37</accession>
<keyword evidence="5" id="KW-1185">Reference proteome</keyword>
<proteinExistence type="predicted"/>
<dbReference type="PROSITE" id="PS50043">
    <property type="entry name" value="HTH_LUXR_2"/>
    <property type="match status" value="1"/>
</dbReference>
<feature type="domain" description="HTH luxR-type" evidence="3">
    <location>
        <begin position="153"/>
        <end position="218"/>
    </location>
</feature>
<dbReference type="KEGG" id="psua:FLK61_38110"/>
<protein>
    <submittedName>
        <fullName evidence="4">Response regulator transcription factor</fullName>
    </submittedName>
</protein>
<keyword evidence="1" id="KW-0805">Transcription regulation</keyword>
<dbReference type="InterPro" id="IPR016032">
    <property type="entry name" value="Sig_transdc_resp-reg_C-effctor"/>
</dbReference>
<dbReference type="Pfam" id="PF00196">
    <property type="entry name" value="GerE"/>
    <property type="match status" value="1"/>
</dbReference>
<dbReference type="Proteomes" id="UP000318138">
    <property type="component" value="Chromosome"/>
</dbReference>
<sequence>MDTVGKQILFHSPQEDIFKQAMQQLPQLSNLHVSNAEWIPDIYQYDIMFFYVEDPITTYRTHFKQTSTVKWFDKSIVLVTNTDRMEESISLLNFPAIKGVVSVTYLEANMSTIMKELENGSFILDSGLYSQVSTFLMKQYKRREPISRFELDYTRVPVRMSQSERDILQLLLDGKDTTTIAKMLYLNTTTVNSYISKLIKRCEAKDRTDLVVSLIRKGWVNSVK</sequence>
<dbReference type="SUPFAM" id="SSF46894">
    <property type="entry name" value="C-terminal effector domain of the bipartite response regulators"/>
    <property type="match status" value="1"/>
</dbReference>
<dbReference type="InterPro" id="IPR000792">
    <property type="entry name" value="Tscrpt_reg_LuxR_C"/>
</dbReference>
<evidence type="ECO:0000313" key="4">
    <source>
        <dbReference type="EMBL" id="QKS72446.1"/>
    </source>
</evidence>
<keyword evidence="2" id="KW-0804">Transcription</keyword>
<dbReference type="EMBL" id="CP041372">
    <property type="protein sequence ID" value="QKS72446.1"/>
    <property type="molecule type" value="Genomic_DNA"/>
</dbReference>
<evidence type="ECO:0000256" key="1">
    <source>
        <dbReference type="ARBA" id="ARBA00023015"/>
    </source>
</evidence>
<dbReference type="GO" id="GO:0003677">
    <property type="term" value="F:DNA binding"/>
    <property type="evidence" value="ECO:0007669"/>
    <property type="project" value="InterPro"/>
</dbReference>
<evidence type="ECO:0000256" key="2">
    <source>
        <dbReference type="ARBA" id="ARBA00023163"/>
    </source>
</evidence>
<dbReference type="GO" id="GO:0006355">
    <property type="term" value="P:regulation of DNA-templated transcription"/>
    <property type="evidence" value="ECO:0007669"/>
    <property type="project" value="InterPro"/>
</dbReference>
<dbReference type="PRINTS" id="PR00038">
    <property type="entry name" value="HTHLUXR"/>
</dbReference>
<organism evidence="4 5">
    <name type="scientific">Paenalkalicoccus suaedae</name>
    <dbReference type="NCBI Taxonomy" id="2592382"/>
    <lineage>
        <taxon>Bacteria</taxon>
        <taxon>Bacillati</taxon>
        <taxon>Bacillota</taxon>
        <taxon>Bacilli</taxon>
        <taxon>Bacillales</taxon>
        <taxon>Bacillaceae</taxon>
        <taxon>Paenalkalicoccus</taxon>
    </lineage>
</organism>
<reference evidence="5" key="1">
    <citation type="submission" date="2019-07" db="EMBL/GenBank/DDBJ databases">
        <title>Bacillus alkalisoli sp. nov. isolated from saline soil.</title>
        <authorList>
            <person name="Sun J.-Q."/>
            <person name="Xu L."/>
        </authorList>
    </citation>
    <scope>NUCLEOTIDE SEQUENCE [LARGE SCALE GENOMIC DNA]</scope>
    <source>
        <strain evidence="5">M4U3P1</strain>
    </source>
</reference>